<dbReference type="Proteomes" id="UP000017184">
    <property type="component" value="Chromosome"/>
</dbReference>
<name>U5NE68_9BURK</name>
<dbReference type="EMBL" id="CP004885">
    <property type="protein sequence ID" value="AGX88523.1"/>
    <property type="molecule type" value="Genomic_DNA"/>
</dbReference>
<dbReference type="Gene3D" id="1.10.150.250">
    <property type="entry name" value="Flavinator of succinate dehydrogenase"/>
    <property type="match status" value="1"/>
</dbReference>
<dbReference type="PANTHER" id="PTHR39585">
    <property type="entry name" value="FAD ASSEMBLY FACTOR SDHE"/>
    <property type="match status" value="1"/>
</dbReference>
<dbReference type="KEGG" id="cbx:Cenrod_2469"/>
<proteinExistence type="inferred from homology"/>
<keyword evidence="7" id="KW-1185">Reference proteome</keyword>
<evidence type="ECO:0000256" key="2">
    <source>
        <dbReference type="ARBA" id="ARBA00008571"/>
    </source>
</evidence>
<evidence type="ECO:0000313" key="6">
    <source>
        <dbReference type="EMBL" id="AGX88523.1"/>
    </source>
</evidence>
<evidence type="ECO:0000256" key="5">
    <source>
        <dbReference type="ARBA" id="ARBA00023186"/>
    </source>
</evidence>
<dbReference type="InterPro" id="IPR005631">
    <property type="entry name" value="SDH"/>
</dbReference>
<dbReference type="GO" id="GO:0006105">
    <property type="term" value="P:succinate metabolic process"/>
    <property type="evidence" value="ECO:0007669"/>
    <property type="project" value="TreeGrafter"/>
</dbReference>
<evidence type="ECO:0000256" key="3">
    <source>
        <dbReference type="ARBA" id="ARBA00019418"/>
    </source>
</evidence>
<evidence type="ECO:0000313" key="7">
    <source>
        <dbReference type="Proteomes" id="UP000017184"/>
    </source>
</evidence>
<dbReference type="Pfam" id="PF03937">
    <property type="entry name" value="Sdh5"/>
    <property type="match status" value="1"/>
</dbReference>
<dbReference type="GO" id="GO:0005737">
    <property type="term" value="C:cytoplasm"/>
    <property type="evidence" value="ECO:0007669"/>
    <property type="project" value="UniProtKB-SubCell"/>
</dbReference>
<dbReference type="SUPFAM" id="SSF109910">
    <property type="entry name" value="YgfY-like"/>
    <property type="match status" value="1"/>
</dbReference>
<dbReference type="PANTHER" id="PTHR39585:SF1">
    <property type="entry name" value="FAD ASSEMBLY FACTOR SDHE"/>
    <property type="match status" value="1"/>
</dbReference>
<dbReference type="HOGENOM" id="CLU_103054_2_3_4"/>
<dbReference type="eggNOG" id="COG2938">
    <property type="taxonomic scope" value="Bacteria"/>
</dbReference>
<evidence type="ECO:0000256" key="4">
    <source>
        <dbReference type="ARBA" id="ARBA00022490"/>
    </source>
</evidence>
<dbReference type="STRING" id="946483.Cenrod_2469"/>
<sequence length="107" mass="12149">MATADCAEDAYTKDALLDASLFGKLRWRCRRGMLENDFFLERFFHQYAATLTVRQAECLQELMALADSDLLDVFLGRVKIGNVDPAMDRADMHALLALLQPKPETRP</sequence>
<protein>
    <recommendedName>
        <fullName evidence="3">FAD assembly factor SdhE</fullName>
    </recommendedName>
</protein>
<organism evidence="6 7">
    <name type="scientific">Candidatus Symbiobacter mobilis CR</name>
    <dbReference type="NCBI Taxonomy" id="946483"/>
    <lineage>
        <taxon>Bacteria</taxon>
        <taxon>Pseudomonadati</taxon>
        <taxon>Pseudomonadota</taxon>
        <taxon>Betaproteobacteria</taxon>
        <taxon>Burkholderiales</taxon>
        <taxon>Comamonadaceae</taxon>
    </lineage>
</organism>
<gene>
    <name evidence="6" type="ORF">Cenrod_2469</name>
</gene>
<comment type="similarity">
    <text evidence="2">Belongs to the SdhE FAD assembly factor family.</text>
</comment>
<keyword evidence="4" id="KW-0963">Cytoplasm</keyword>
<keyword evidence="5" id="KW-0143">Chaperone</keyword>
<accession>U5NE68</accession>
<dbReference type="InterPro" id="IPR050531">
    <property type="entry name" value="SdhE_FAD_assembly_factor"/>
</dbReference>
<reference evidence="6 7" key="1">
    <citation type="journal article" date="2013" name="Genome Biol.">
        <title>Genomic analysis reveals key aspects of prokaryotic symbiosis in the phototrophic consortium "Chlorochromatium aggregatum".</title>
        <authorList>
            <person name="Liu Z."/>
            <person name="Muller J."/>
            <person name="Li T."/>
            <person name="Alvey R.M."/>
            <person name="Vogl K."/>
            <person name="Frigaard N.U."/>
            <person name="Rockwell N.C."/>
            <person name="Boyd E.S."/>
            <person name="Tomsho L.P."/>
            <person name="Schuster S.C."/>
            <person name="Henke P."/>
            <person name="Rohde M."/>
            <person name="Overmann J."/>
            <person name="Bryant D.A."/>
        </authorList>
    </citation>
    <scope>NUCLEOTIDE SEQUENCE [LARGE SCALE GENOMIC DNA]</scope>
    <source>
        <strain evidence="6">CR</strain>
    </source>
</reference>
<dbReference type="InterPro" id="IPR036714">
    <property type="entry name" value="SDH_sf"/>
</dbReference>
<dbReference type="RefSeq" id="WP_022776413.1">
    <property type="nucleotide sequence ID" value="NC_022576.1"/>
</dbReference>
<evidence type="ECO:0000256" key="1">
    <source>
        <dbReference type="ARBA" id="ARBA00004496"/>
    </source>
</evidence>
<dbReference type="PATRIC" id="fig|946483.4.peg.2491"/>
<dbReference type="OrthoDB" id="9180899at2"/>
<dbReference type="AlphaFoldDB" id="U5NE68"/>
<comment type="subcellular location">
    <subcellularLocation>
        <location evidence="1">Cytoplasm</location>
    </subcellularLocation>
</comment>